<evidence type="ECO:0000259" key="2">
    <source>
        <dbReference type="Pfam" id="PF05225"/>
    </source>
</evidence>
<name>A0A1B6MA30_9HEMI</name>
<dbReference type="Gene3D" id="1.10.10.60">
    <property type="entry name" value="Homeodomain-like"/>
    <property type="match status" value="2"/>
</dbReference>
<proteinExistence type="predicted"/>
<dbReference type="SUPFAM" id="SSF46689">
    <property type="entry name" value="Homeodomain-like"/>
    <property type="match status" value="2"/>
</dbReference>
<dbReference type="EMBL" id="GEBQ01007273">
    <property type="protein sequence ID" value="JAT32704.1"/>
    <property type="molecule type" value="Transcribed_RNA"/>
</dbReference>
<reference evidence="3" key="1">
    <citation type="submission" date="2015-11" db="EMBL/GenBank/DDBJ databases">
        <title>De novo transcriptome assembly of four potential Pierce s Disease insect vectors from Arizona vineyards.</title>
        <authorList>
            <person name="Tassone E.E."/>
        </authorList>
    </citation>
    <scope>NUCLEOTIDE SEQUENCE</scope>
</reference>
<sequence>MGRTEGKLPPSEALPGIGEHSVVFHNGTGFYYICKEYASELDKRLFECVRPECRVTAGMGEGCGSPLIDVGRHSHPPDLKYREKCILLHNIRRRLCLQEIPVMEILRDALASHQADSSGYATAGSSNDPLYEEPLGEELSDQVKVEMLEPLDVCESDNSEILSELTDFEEHKDEVVLSKAEPFTSLYLPEENMMETAEHEKESNRVPVFPVCLAEGEEMCYGRRTMRRKMKREIAKKSHQVLARKKNINNRWRQVENGRAEMKKKNIDDDDIDVVELVDDDDKVVASSHINRLPTSGARRGLQENVAMRTSIPNSREEQRVVDRRIQVTRIRNNYTPNDLRDAVVAVRSKRYKLTAAAKRFGIPYSTLREHVEGCRIRRNKGGAIMKRIERRNYTRHDMRQAMNAVKQGYSYAEAARNFGLPRSTLADQFIRPVSESIFPTITEEKTIKEKVVSISQEGFPISKQQLLSIAVDIVNSRSAKSDSPPISDAKKLGKWLSNFLYRHPTIEKKLCKTPVTEDQLVSWLCE</sequence>
<comment type="subcellular location">
    <subcellularLocation>
        <location evidence="1">Nucleus</location>
    </subcellularLocation>
</comment>
<dbReference type="AlphaFoldDB" id="A0A1B6MA30"/>
<evidence type="ECO:0000313" key="3">
    <source>
        <dbReference type="EMBL" id="JAT32704.1"/>
    </source>
</evidence>
<dbReference type="GO" id="GO:0005634">
    <property type="term" value="C:nucleus"/>
    <property type="evidence" value="ECO:0007669"/>
    <property type="project" value="UniProtKB-SubCell"/>
</dbReference>
<dbReference type="Pfam" id="PF05225">
    <property type="entry name" value="HTH_psq"/>
    <property type="match status" value="1"/>
</dbReference>
<dbReference type="GO" id="GO:0003677">
    <property type="term" value="F:DNA binding"/>
    <property type="evidence" value="ECO:0007669"/>
    <property type="project" value="InterPro"/>
</dbReference>
<dbReference type="InterPro" id="IPR007889">
    <property type="entry name" value="HTH_Psq"/>
</dbReference>
<dbReference type="InterPro" id="IPR009057">
    <property type="entry name" value="Homeodomain-like_sf"/>
</dbReference>
<feature type="domain" description="HTH psq-type" evidence="2">
    <location>
        <begin position="336"/>
        <end position="374"/>
    </location>
</feature>
<organism evidence="3">
    <name type="scientific">Graphocephala atropunctata</name>
    <dbReference type="NCBI Taxonomy" id="36148"/>
    <lineage>
        <taxon>Eukaryota</taxon>
        <taxon>Metazoa</taxon>
        <taxon>Ecdysozoa</taxon>
        <taxon>Arthropoda</taxon>
        <taxon>Hexapoda</taxon>
        <taxon>Insecta</taxon>
        <taxon>Pterygota</taxon>
        <taxon>Neoptera</taxon>
        <taxon>Paraneoptera</taxon>
        <taxon>Hemiptera</taxon>
        <taxon>Auchenorrhyncha</taxon>
        <taxon>Membracoidea</taxon>
        <taxon>Cicadellidae</taxon>
        <taxon>Cicadellinae</taxon>
        <taxon>Cicadellini</taxon>
        <taxon>Graphocephala</taxon>
    </lineage>
</organism>
<evidence type="ECO:0000256" key="1">
    <source>
        <dbReference type="ARBA" id="ARBA00004123"/>
    </source>
</evidence>
<accession>A0A1B6MA30</accession>
<protein>
    <recommendedName>
        <fullName evidence="2">HTH psq-type domain-containing protein</fullName>
    </recommendedName>
</protein>
<gene>
    <name evidence="3" type="ORF">g.25674</name>
</gene>